<feature type="domain" description="Lipopolysaccharide assembly protein A" evidence="7">
    <location>
        <begin position="94"/>
        <end position="144"/>
    </location>
</feature>
<dbReference type="STRING" id="504474.cu0823"/>
<keyword evidence="1" id="KW-1003">Cell membrane</keyword>
<keyword evidence="2 6" id="KW-0812">Transmembrane</keyword>
<evidence type="ECO:0000256" key="5">
    <source>
        <dbReference type="SAM" id="MobiDB-lite"/>
    </source>
</evidence>
<keyword evidence="4 6" id="KW-0472">Membrane</keyword>
<feature type="compositionally biased region" description="Low complexity" evidence="5">
    <location>
        <begin position="25"/>
        <end position="44"/>
    </location>
</feature>
<evidence type="ECO:0000256" key="1">
    <source>
        <dbReference type="ARBA" id="ARBA00022475"/>
    </source>
</evidence>
<evidence type="ECO:0000313" key="9">
    <source>
        <dbReference type="Proteomes" id="UP000001727"/>
    </source>
</evidence>
<reference evidence="8 9" key="1">
    <citation type="journal article" date="2008" name="J. Biotechnol.">
        <title>The lifestyle of Corynebacterium urealyticum derived from its complete genome sequence established by pyrosequencing.</title>
        <authorList>
            <person name="Tauch A."/>
            <person name="Trost E."/>
            <person name="Tilker A."/>
            <person name="Ludewig U."/>
            <person name="Schneiker S."/>
            <person name="Goesmann A."/>
            <person name="Arnold W."/>
            <person name="Bekel T."/>
            <person name="Brinkrolf K."/>
            <person name="Brune I."/>
            <person name="Goetker S."/>
            <person name="Kalinowski J."/>
            <person name="Kamp P.-B."/>
            <person name="Lobo F.P."/>
            <person name="Viehoever P."/>
            <person name="Weisshaar B."/>
            <person name="Soriano F."/>
            <person name="Droege M."/>
            <person name="Puehler A."/>
        </authorList>
    </citation>
    <scope>NUCLEOTIDE SEQUENCE [LARGE SCALE GENOMIC DNA]</scope>
    <source>
        <strain evidence="9">ATCC 43042 / DSM 7109</strain>
    </source>
</reference>
<dbReference type="eggNOG" id="COG5416">
    <property type="taxonomic scope" value="Bacteria"/>
</dbReference>
<feature type="compositionally biased region" description="Polar residues" evidence="5">
    <location>
        <begin position="1"/>
        <end position="12"/>
    </location>
</feature>
<dbReference type="Pfam" id="PF06305">
    <property type="entry name" value="LapA_dom"/>
    <property type="match status" value="1"/>
</dbReference>
<evidence type="ECO:0000256" key="3">
    <source>
        <dbReference type="ARBA" id="ARBA00022989"/>
    </source>
</evidence>
<evidence type="ECO:0000256" key="2">
    <source>
        <dbReference type="ARBA" id="ARBA00022692"/>
    </source>
</evidence>
<dbReference type="Proteomes" id="UP000001727">
    <property type="component" value="Chromosome"/>
</dbReference>
<evidence type="ECO:0000256" key="4">
    <source>
        <dbReference type="ARBA" id="ARBA00023136"/>
    </source>
</evidence>
<keyword evidence="9" id="KW-1185">Reference proteome</keyword>
<dbReference type="AlphaFoldDB" id="B1VG94"/>
<gene>
    <name evidence="8" type="ordered locus">cu0823</name>
</gene>
<dbReference type="KEGG" id="cur:cu0823"/>
<evidence type="ECO:0000256" key="6">
    <source>
        <dbReference type="SAM" id="Phobius"/>
    </source>
</evidence>
<dbReference type="RefSeq" id="WP_012360072.1">
    <property type="nucleotide sequence ID" value="NC_010545.1"/>
</dbReference>
<keyword evidence="3 6" id="KW-1133">Transmembrane helix</keyword>
<sequence length="147" mass="15537">MTNPGTNPQNPDFQPASEGLNESLAGEAPASAPVPSAEAEAAAGQSEMELAPASQPGQQKRAHQNVKGSVAGSTWAALIIGALLLILLLIFILQNQTEAQLVFFGWEWSFPIGIGMLIAAIAGALIMAMVGIVRMTQLRRQIKRGYK</sequence>
<protein>
    <recommendedName>
        <fullName evidence="7">Lipopolysaccharide assembly protein A domain-containing protein</fullName>
    </recommendedName>
</protein>
<evidence type="ECO:0000259" key="7">
    <source>
        <dbReference type="Pfam" id="PF06305"/>
    </source>
</evidence>
<feature type="region of interest" description="Disordered" evidence="5">
    <location>
        <begin position="1"/>
        <end position="66"/>
    </location>
</feature>
<name>B1VG94_CORU7</name>
<dbReference type="InterPro" id="IPR010445">
    <property type="entry name" value="LapA_dom"/>
</dbReference>
<accession>B1VG94</accession>
<dbReference type="HOGENOM" id="CLU_134414_1_0_11"/>
<evidence type="ECO:0000313" key="8">
    <source>
        <dbReference type="EMBL" id="CAQ04783.1"/>
    </source>
</evidence>
<feature type="transmembrane region" description="Helical" evidence="6">
    <location>
        <begin position="112"/>
        <end position="133"/>
    </location>
</feature>
<dbReference type="EMBL" id="AM942444">
    <property type="protein sequence ID" value="CAQ04783.1"/>
    <property type="molecule type" value="Genomic_DNA"/>
</dbReference>
<proteinExistence type="predicted"/>
<organism evidence="8 9">
    <name type="scientific">Corynebacterium urealyticum (strain ATCC 43042 / DSM 7109)</name>
    <dbReference type="NCBI Taxonomy" id="504474"/>
    <lineage>
        <taxon>Bacteria</taxon>
        <taxon>Bacillati</taxon>
        <taxon>Actinomycetota</taxon>
        <taxon>Actinomycetes</taxon>
        <taxon>Mycobacteriales</taxon>
        <taxon>Corynebacteriaceae</taxon>
        <taxon>Corynebacterium</taxon>
    </lineage>
</organism>
<dbReference type="GO" id="GO:0005886">
    <property type="term" value="C:plasma membrane"/>
    <property type="evidence" value="ECO:0007669"/>
    <property type="project" value="InterPro"/>
</dbReference>
<dbReference type="GeneID" id="60603600"/>
<feature type="transmembrane region" description="Helical" evidence="6">
    <location>
        <begin position="70"/>
        <end position="92"/>
    </location>
</feature>